<feature type="compositionally biased region" description="Basic and acidic residues" evidence="2">
    <location>
        <begin position="522"/>
        <end position="534"/>
    </location>
</feature>
<gene>
    <name evidence="3" type="ORF">LGLO00237_LOCUS19221</name>
</gene>
<dbReference type="EMBL" id="HBIV01026813">
    <property type="protein sequence ID" value="CAE0667599.1"/>
    <property type="molecule type" value="Transcribed_RNA"/>
</dbReference>
<dbReference type="AlphaFoldDB" id="A0A7S3Z029"/>
<reference evidence="3" key="1">
    <citation type="submission" date="2021-01" db="EMBL/GenBank/DDBJ databases">
        <authorList>
            <person name="Corre E."/>
            <person name="Pelletier E."/>
            <person name="Niang G."/>
            <person name="Scheremetjew M."/>
            <person name="Finn R."/>
            <person name="Kale V."/>
            <person name="Holt S."/>
            <person name="Cochrane G."/>
            <person name="Meng A."/>
            <person name="Brown T."/>
            <person name="Cohen L."/>
        </authorList>
    </citation>
    <scope>NUCLEOTIDE SEQUENCE</scope>
    <source>
        <strain evidence="3">CCCM811</strain>
    </source>
</reference>
<name>A0A7S3Z029_9EUKA</name>
<proteinExistence type="predicted"/>
<feature type="coiled-coil region" evidence="1">
    <location>
        <begin position="134"/>
        <end position="175"/>
    </location>
</feature>
<feature type="compositionally biased region" description="Acidic residues" evidence="2">
    <location>
        <begin position="442"/>
        <end position="452"/>
    </location>
</feature>
<feature type="compositionally biased region" description="Basic and acidic residues" evidence="2">
    <location>
        <begin position="499"/>
        <end position="508"/>
    </location>
</feature>
<keyword evidence="1" id="KW-0175">Coiled coil</keyword>
<evidence type="ECO:0000256" key="1">
    <source>
        <dbReference type="SAM" id="Coils"/>
    </source>
</evidence>
<feature type="region of interest" description="Disordered" evidence="2">
    <location>
        <begin position="415"/>
        <end position="581"/>
    </location>
</feature>
<evidence type="ECO:0000313" key="3">
    <source>
        <dbReference type="EMBL" id="CAE0667599.1"/>
    </source>
</evidence>
<sequence length="628" mass="71292">MLDDRERQIKTDRQRYAQKWQTQLEQLKRDQAEIERDMKKLMDSTAEQHTRMVTEALDKIKSETKAIKEKSQRDKAELRRKHEVAKERALQEFKMTRKEQDKTFKRMEKISLEKLDKWTNDFRAQAKGQIMLLQESHRVQKAELNRKIAKAKERLSSAELRLEDMTALHKREERQKIQPRLMRAKEAYTKLKAEESSVDARENDLKLTIQRLTAQRADIQASLDETKQENERIAKLHREGTLKIEEIQEEKAMILLEQEQIRSQIDLAEVENKTLEKQVQHLKDENNTIAERKKEMEAKDLSLAKRIEKMHTEMEQKESQIREDIASYETELEKQRTLAESLEKKQQEIERRSRDLTLWEAEVNQKTSTLEEFLEVQAQCGPRSVGPSLQNSPNCSRKGSFNSFGLDAYIRDASTPPVTGIDGQLNAHHHGGEFYEQTGGAEEGEEEEEEEELRMLTGGGGGAVVRSDGLNTASVLNKGGRRGSRQDDEDSHPGGGGRETAEAACEKRGHGRGQGATGRVRSGREEGTRRESKTVHGRPTTAATNIHHNNHLASSHAPTTASSSSLAEKMTTKQPPAQMLPPYPKVIPTCTSMQHLALPESGLAKGGRPRSASSGDLAENDFVTDITT</sequence>
<feature type="region of interest" description="Disordered" evidence="2">
    <location>
        <begin position="601"/>
        <end position="628"/>
    </location>
</feature>
<organism evidence="3">
    <name type="scientific">Lotharella globosa</name>
    <dbReference type="NCBI Taxonomy" id="91324"/>
    <lineage>
        <taxon>Eukaryota</taxon>
        <taxon>Sar</taxon>
        <taxon>Rhizaria</taxon>
        <taxon>Cercozoa</taxon>
        <taxon>Chlorarachniophyceae</taxon>
        <taxon>Lotharella</taxon>
    </lineage>
</organism>
<feature type="coiled-coil region" evidence="1">
    <location>
        <begin position="17"/>
        <end position="88"/>
    </location>
</feature>
<feature type="compositionally biased region" description="Low complexity" evidence="2">
    <location>
        <begin position="551"/>
        <end position="567"/>
    </location>
</feature>
<protein>
    <submittedName>
        <fullName evidence="3">Uncharacterized protein</fullName>
    </submittedName>
</protein>
<feature type="coiled-coil region" evidence="1">
    <location>
        <begin position="209"/>
        <end position="362"/>
    </location>
</feature>
<accession>A0A7S3Z029</accession>
<evidence type="ECO:0000256" key="2">
    <source>
        <dbReference type="SAM" id="MobiDB-lite"/>
    </source>
</evidence>